<keyword evidence="2" id="KW-1185">Reference proteome</keyword>
<accession>A0A9P0EGR5</accession>
<evidence type="ECO:0000313" key="2">
    <source>
        <dbReference type="Proteomes" id="UP001152798"/>
    </source>
</evidence>
<dbReference type="AlphaFoldDB" id="A0A9P0EGR5"/>
<evidence type="ECO:0000313" key="1">
    <source>
        <dbReference type="EMBL" id="CAH1393651.1"/>
    </source>
</evidence>
<name>A0A9P0EGR5_NEZVI</name>
<dbReference type="Proteomes" id="UP001152798">
    <property type="component" value="Chromosome 2"/>
</dbReference>
<protein>
    <submittedName>
        <fullName evidence="1">Uncharacterized protein</fullName>
    </submittedName>
</protein>
<dbReference type="EMBL" id="OV725078">
    <property type="protein sequence ID" value="CAH1393651.1"/>
    <property type="molecule type" value="Genomic_DNA"/>
</dbReference>
<reference evidence="1" key="1">
    <citation type="submission" date="2022-01" db="EMBL/GenBank/DDBJ databases">
        <authorList>
            <person name="King R."/>
        </authorList>
    </citation>
    <scope>NUCLEOTIDE SEQUENCE</scope>
</reference>
<proteinExistence type="predicted"/>
<sequence length="256" mass="28764">MAKRKVPKNQEAIVKRGKNVISDMIETGKFEINDEKIGINQSPYSGNSLRLVKPKLDCKKSTTENSQDDALQNDEEPSNLSWLVNLSAASLFTGTQAHQPLLQHCETSSFQTTMKPGLTYTELIEKALSEHGELTQENKKSIRGEKRKKPVIITEEEEIEIATKSIMLEEDNSNDSSRLRPDTDPSLVRVATDILSGVDKHVEVEYMSRVDSLSAPLIIEEEDIMECVDPMLADPLLFSDCLELGFQPYELIDPRL</sequence>
<organism evidence="1 2">
    <name type="scientific">Nezara viridula</name>
    <name type="common">Southern green stink bug</name>
    <name type="synonym">Cimex viridulus</name>
    <dbReference type="NCBI Taxonomy" id="85310"/>
    <lineage>
        <taxon>Eukaryota</taxon>
        <taxon>Metazoa</taxon>
        <taxon>Ecdysozoa</taxon>
        <taxon>Arthropoda</taxon>
        <taxon>Hexapoda</taxon>
        <taxon>Insecta</taxon>
        <taxon>Pterygota</taxon>
        <taxon>Neoptera</taxon>
        <taxon>Paraneoptera</taxon>
        <taxon>Hemiptera</taxon>
        <taxon>Heteroptera</taxon>
        <taxon>Panheteroptera</taxon>
        <taxon>Pentatomomorpha</taxon>
        <taxon>Pentatomoidea</taxon>
        <taxon>Pentatomidae</taxon>
        <taxon>Pentatominae</taxon>
        <taxon>Nezara</taxon>
    </lineage>
</organism>
<dbReference type="OrthoDB" id="5954824at2759"/>
<gene>
    <name evidence="1" type="ORF">NEZAVI_LOCUS4281</name>
</gene>